<organism evidence="1 2">
    <name type="scientific">Devosia nitrariae</name>
    <dbReference type="NCBI Taxonomy" id="2071872"/>
    <lineage>
        <taxon>Bacteria</taxon>
        <taxon>Pseudomonadati</taxon>
        <taxon>Pseudomonadota</taxon>
        <taxon>Alphaproteobacteria</taxon>
        <taxon>Hyphomicrobiales</taxon>
        <taxon>Devosiaceae</taxon>
        <taxon>Devosia</taxon>
    </lineage>
</organism>
<sequence>MRKALRHQNLTVVVGGELEHFVLQEGRRIATQIHDDIYYHPCRTSYQFRLTRGRLLVVQSAQRSLARGVRHVLLYKADINAMLVQLVQAHCAGKKSSLIGSGLQLD</sequence>
<accession>A0ABQ5WCY3</accession>
<dbReference type="Proteomes" id="UP001156691">
    <property type="component" value="Unassembled WGS sequence"/>
</dbReference>
<protein>
    <submittedName>
        <fullName evidence="1">Uncharacterized protein</fullName>
    </submittedName>
</protein>
<comment type="caution">
    <text evidence="1">The sequence shown here is derived from an EMBL/GenBank/DDBJ whole genome shotgun (WGS) entry which is preliminary data.</text>
</comment>
<reference evidence="2" key="1">
    <citation type="journal article" date="2019" name="Int. J. Syst. Evol. Microbiol.">
        <title>The Global Catalogue of Microorganisms (GCM) 10K type strain sequencing project: providing services to taxonomists for standard genome sequencing and annotation.</title>
        <authorList>
            <consortium name="The Broad Institute Genomics Platform"/>
            <consortium name="The Broad Institute Genome Sequencing Center for Infectious Disease"/>
            <person name="Wu L."/>
            <person name="Ma J."/>
        </authorList>
    </citation>
    <scope>NUCLEOTIDE SEQUENCE [LARGE SCALE GENOMIC DNA]</scope>
    <source>
        <strain evidence="2">NBRC 112416</strain>
    </source>
</reference>
<evidence type="ECO:0000313" key="2">
    <source>
        <dbReference type="Proteomes" id="UP001156691"/>
    </source>
</evidence>
<name>A0ABQ5WCY3_9HYPH</name>
<evidence type="ECO:0000313" key="1">
    <source>
        <dbReference type="EMBL" id="GLQ57951.1"/>
    </source>
</evidence>
<dbReference type="EMBL" id="BSNS01000026">
    <property type="protein sequence ID" value="GLQ57951.1"/>
    <property type="molecule type" value="Genomic_DNA"/>
</dbReference>
<keyword evidence="2" id="KW-1185">Reference proteome</keyword>
<proteinExistence type="predicted"/>
<gene>
    <name evidence="1" type="ORF">GCM10010862_52100</name>
</gene>